<accession>A0A151GSB7</accession>
<dbReference type="Proteomes" id="UP000076580">
    <property type="component" value="Chromosome 01"/>
</dbReference>
<feature type="region of interest" description="Disordered" evidence="1">
    <location>
        <begin position="1"/>
        <end position="20"/>
    </location>
</feature>
<keyword evidence="3" id="KW-1185">Reference proteome</keyword>
<evidence type="ECO:0000313" key="2">
    <source>
        <dbReference type="EMBL" id="KYK59961.1"/>
    </source>
</evidence>
<feature type="region of interest" description="Disordered" evidence="1">
    <location>
        <begin position="464"/>
        <end position="485"/>
    </location>
</feature>
<feature type="region of interest" description="Disordered" evidence="1">
    <location>
        <begin position="61"/>
        <end position="108"/>
    </location>
</feature>
<dbReference type="GeneID" id="63713738"/>
<gene>
    <name evidence="2" type="ORF">DCS_01095</name>
</gene>
<feature type="compositionally biased region" description="Basic and acidic residues" evidence="1">
    <location>
        <begin position="464"/>
        <end position="476"/>
    </location>
</feature>
<organism evidence="2 3">
    <name type="scientific">Drechmeria coniospora</name>
    <name type="common">Nematophagous fungus</name>
    <name type="synonym">Meria coniospora</name>
    <dbReference type="NCBI Taxonomy" id="98403"/>
    <lineage>
        <taxon>Eukaryota</taxon>
        <taxon>Fungi</taxon>
        <taxon>Dikarya</taxon>
        <taxon>Ascomycota</taxon>
        <taxon>Pezizomycotina</taxon>
        <taxon>Sordariomycetes</taxon>
        <taxon>Hypocreomycetidae</taxon>
        <taxon>Hypocreales</taxon>
        <taxon>Ophiocordycipitaceae</taxon>
        <taxon>Drechmeria</taxon>
    </lineage>
</organism>
<proteinExistence type="predicted"/>
<evidence type="ECO:0000313" key="3">
    <source>
        <dbReference type="Proteomes" id="UP000076580"/>
    </source>
</evidence>
<comment type="caution">
    <text evidence="2">The sequence shown here is derived from an EMBL/GenBank/DDBJ whole genome shotgun (WGS) entry which is preliminary data.</text>
</comment>
<dbReference type="AlphaFoldDB" id="A0A151GSB7"/>
<reference evidence="2 3" key="1">
    <citation type="journal article" date="2016" name="Sci. Rep.">
        <title>Insights into Adaptations to a Near-Obligate Nematode Endoparasitic Lifestyle from the Finished Genome of Drechmeria coniospora.</title>
        <authorList>
            <person name="Zhang L."/>
            <person name="Zhou Z."/>
            <person name="Guo Q."/>
            <person name="Fokkens L."/>
            <person name="Miskei M."/>
            <person name="Pocsi I."/>
            <person name="Zhang W."/>
            <person name="Chen M."/>
            <person name="Wang L."/>
            <person name="Sun Y."/>
            <person name="Donzelli B.G."/>
            <person name="Gibson D.M."/>
            <person name="Nelson D.R."/>
            <person name="Luo J.G."/>
            <person name="Rep M."/>
            <person name="Liu H."/>
            <person name="Yang S."/>
            <person name="Wang J."/>
            <person name="Krasnoff S.B."/>
            <person name="Xu Y."/>
            <person name="Molnar I."/>
            <person name="Lin M."/>
        </authorList>
    </citation>
    <scope>NUCLEOTIDE SEQUENCE [LARGE SCALE GENOMIC DNA]</scope>
    <source>
        <strain evidence="2 3">ARSEF 6962</strain>
    </source>
</reference>
<protein>
    <submittedName>
        <fullName evidence="2">Uncharacterized protein</fullName>
    </submittedName>
</protein>
<evidence type="ECO:0000256" key="1">
    <source>
        <dbReference type="SAM" id="MobiDB-lite"/>
    </source>
</evidence>
<dbReference type="RefSeq" id="XP_040659313.1">
    <property type="nucleotide sequence ID" value="XM_040798430.1"/>
</dbReference>
<dbReference type="STRING" id="98403.A0A151GSB7"/>
<dbReference type="EMBL" id="LAYC01000001">
    <property type="protein sequence ID" value="KYK59961.1"/>
    <property type="molecule type" value="Genomic_DNA"/>
</dbReference>
<dbReference type="InParanoid" id="A0A151GSB7"/>
<feature type="compositionally biased region" description="Basic residues" evidence="1">
    <location>
        <begin position="72"/>
        <end position="88"/>
    </location>
</feature>
<name>A0A151GSB7_DRECN</name>
<feature type="region of interest" description="Disordered" evidence="1">
    <location>
        <begin position="400"/>
        <end position="425"/>
    </location>
</feature>
<sequence length="748" mass="82799">MPELENPDGQPTRFEGDSSSIYLIERTSHEDALEATAMSRPLVDDGQEPQTETRVFSFTGAVDVPPHSQPIRSRRPRRQPPTRRRGRKGHENTIARQASMENMGQPLTSPLFTESGKQLLDSRPGLLDYERLKDEQADCTRICEVLKAAAFRSGVGRDELDDLITATRKVQGHISRCHDFVHEPLSASQMDGAACSRPECEKGAAGFQKLRPLLSMAKTVLDASEEYCVEARRTVVLAAMVDDNKRIGGKASQAGAEEGKDQEMIIDLLQRNRTLTNENQMLRGEVRDLRYHQHAAKSADAIVQDGQPESHRENMETVKAVPEDGLDIADMADMEGAVPENTLPAAIQVGRMQRDPPLWEARSSTTCISFDENGRVAASPPESCDAGPRTRSLQADLAVPTSGTASPTLPAVMTGGRANHDAKATRLDESRAAVEAEGEKLEELRMQLDMMCRERDEWMQRHDDLEREHRASRAQKDSSVGRTSSALSYRAMNSLQDELWDMMDSPDPWVGLPTSPASTLARQAMCRASNAAGLAPLPSGRLKKVSFATDSARVEGGTAAAELTSPGNNSVPQSASLVGEIGRSWIHLFSLLVFLRQWLLQSIKGLIYKHREHLLGRPIADGVDWSAWQPQAVAAHDMSMTDVFHLLRQGFVLLSAQTWLACQAERRLWLGANGFTRSYLVKQVREEATAWRATTGVDPLLGWDCGRLVLIVLIQSAEWWAPRLWVRLQRRWNGTDGVGTVCRDMSAH</sequence>
<feature type="compositionally biased region" description="Polar residues" evidence="1">
    <location>
        <begin position="94"/>
        <end position="108"/>
    </location>
</feature>